<proteinExistence type="predicted"/>
<dbReference type="HOGENOM" id="CLU_1220063_0_0_1"/>
<dbReference type="GeneID" id="18910227"/>
<dbReference type="Proteomes" id="UP000008370">
    <property type="component" value="Unassembled WGS sequence"/>
</dbReference>
<evidence type="ECO:0000313" key="1">
    <source>
        <dbReference type="EMBL" id="EKM55983.1"/>
    </source>
</evidence>
<name>K5VWQ3_PHACS</name>
<dbReference type="RefSeq" id="XP_007396287.1">
    <property type="nucleotide sequence ID" value="XM_007396225.1"/>
</dbReference>
<keyword evidence="2" id="KW-1185">Reference proteome</keyword>
<accession>K5VWQ3</accession>
<dbReference type="AlphaFoldDB" id="K5VWQ3"/>
<sequence length="227" mass="25701">MDASVELLKQIYRRSETADPAKSYLFFPIKWNQYRKKGKIEYACAYLASEHLQNADILAERAVRRGRFTKSRDFWKMVTDIEIQLVEIAQSSVRASDRKTFNYEPLPCNNPPCNTCERQCFFCIVSRRTTRKRSRGSYKCQVCYLRKSTCRIPKAHVPVYATADDGSSAGEEGGDSGENQLENEVEEAAVNMSGARGGLLEQSSSMRPQGEVHTFVSHGRVLGSFEC</sequence>
<evidence type="ECO:0000313" key="2">
    <source>
        <dbReference type="Proteomes" id="UP000008370"/>
    </source>
</evidence>
<dbReference type="EMBL" id="JH930472">
    <property type="protein sequence ID" value="EKM55983.1"/>
    <property type="molecule type" value="Genomic_DNA"/>
</dbReference>
<protein>
    <submittedName>
        <fullName evidence="1">Uncharacterized protein</fullName>
    </submittedName>
</protein>
<dbReference type="KEGG" id="pco:PHACADRAFT_184712"/>
<reference evidence="1 2" key="1">
    <citation type="journal article" date="2012" name="BMC Genomics">
        <title>Comparative genomics of the white-rot fungi, Phanerochaete carnosa and P. chrysosporium, to elucidate the genetic basis of the distinct wood types they colonize.</title>
        <authorList>
            <person name="Suzuki H."/>
            <person name="MacDonald J."/>
            <person name="Syed K."/>
            <person name="Salamov A."/>
            <person name="Hori C."/>
            <person name="Aerts A."/>
            <person name="Henrissat B."/>
            <person name="Wiebenga A."/>
            <person name="vanKuyk P.A."/>
            <person name="Barry K."/>
            <person name="Lindquist E."/>
            <person name="LaButti K."/>
            <person name="Lapidus A."/>
            <person name="Lucas S."/>
            <person name="Coutinho P."/>
            <person name="Gong Y."/>
            <person name="Samejima M."/>
            <person name="Mahadevan R."/>
            <person name="Abou-Zaid M."/>
            <person name="de Vries R.P."/>
            <person name="Igarashi K."/>
            <person name="Yadav J.S."/>
            <person name="Grigoriev I.V."/>
            <person name="Master E.R."/>
        </authorList>
    </citation>
    <scope>NUCLEOTIDE SEQUENCE [LARGE SCALE GENOMIC DNA]</scope>
    <source>
        <strain evidence="1 2">HHB-10118-sp</strain>
    </source>
</reference>
<dbReference type="OrthoDB" id="10655039at2759"/>
<dbReference type="InParanoid" id="K5VWQ3"/>
<gene>
    <name evidence="1" type="ORF">PHACADRAFT_184712</name>
</gene>
<organism evidence="1 2">
    <name type="scientific">Phanerochaete carnosa (strain HHB-10118-sp)</name>
    <name type="common">White-rot fungus</name>
    <name type="synonym">Peniophora carnosa</name>
    <dbReference type="NCBI Taxonomy" id="650164"/>
    <lineage>
        <taxon>Eukaryota</taxon>
        <taxon>Fungi</taxon>
        <taxon>Dikarya</taxon>
        <taxon>Basidiomycota</taxon>
        <taxon>Agaricomycotina</taxon>
        <taxon>Agaricomycetes</taxon>
        <taxon>Polyporales</taxon>
        <taxon>Phanerochaetaceae</taxon>
        <taxon>Phanerochaete</taxon>
    </lineage>
</organism>